<evidence type="ECO:0008006" key="3">
    <source>
        <dbReference type="Google" id="ProtNLM"/>
    </source>
</evidence>
<proteinExistence type="predicted"/>
<comment type="caution">
    <text evidence="1">The sequence shown here is derived from an EMBL/GenBank/DDBJ whole genome shotgun (WGS) entry which is preliminary data.</text>
</comment>
<dbReference type="SUPFAM" id="SSF54427">
    <property type="entry name" value="NTF2-like"/>
    <property type="match status" value="1"/>
</dbReference>
<evidence type="ECO:0000313" key="1">
    <source>
        <dbReference type="EMBL" id="GAB1309967.1"/>
    </source>
</evidence>
<organism evidence="1 2">
    <name type="scientific">Madurella fahalii</name>
    <dbReference type="NCBI Taxonomy" id="1157608"/>
    <lineage>
        <taxon>Eukaryota</taxon>
        <taxon>Fungi</taxon>
        <taxon>Dikarya</taxon>
        <taxon>Ascomycota</taxon>
        <taxon>Pezizomycotina</taxon>
        <taxon>Sordariomycetes</taxon>
        <taxon>Sordariomycetidae</taxon>
        <taxon>Sordariales</taxon>
        <taxon>Sordariales incertae sedis</taxon>
        <taxon>Madurella</taxon>
    </lineage>
</organism>
<sequence>MPLREQMIQTAKGWLQAHADRNTHGAASITALAAPGFVAHSFPSSLQAPDRNLEEYVAFQSWAFTMFDTYHSTQTDMVVDETQRKVVIYLSAKGTASAGEYTNEYIHKLTLTEDGTLVKVFDASVDSLAMMTWMGKVQAAQGAKEEKS</sequence>
<protein>
    <recommendedName>
        <fullName evidence="3">SnoaL-like domain-containing protein</fullName>
    </recommendedName>
</protein>
<dbReference type="EMBL" id="BAAFSV010000001">
    <property type="protein sequence ID" value="GAB1309967.1"/>
    <property type="molecule type" value="Genomic_DNA"/>
</dbReference>
<dbReference type="InterPro" id="IPR050977">
    <property type="entry name" value="Fungal_Meroterpenoid_Isomerase"/>
</dbReference>
<reference evidence="1 2" key="1">
    <citation type="submission" date="2024-09" db="EMBL/GenBank/DDBJ databases">
        <title>Itraconazole resistance in Madurella fahalii resulting from another homologue of gene encoding cytochrome P450 14-alpha sterol demethylase (CYP51).</title>
        <authorList>
            <person name="Yoshioka I."/>
            <person name="Fahal A.H."/>
            <person name="Kaneko S."/>
            <person name="Yaguchi T."/>
        </authorList>
    </citation>
    <scope>NUCLEOTIDE SEQUENCE [LARGE SCALE GENOMIC DNA]</scope>
    <source>
        <strain evidence="1 2">IFM 68171</strain>
    </source>
</reference>
<dbReference type="PANTHER" id="PTHR39598">
    <property type="entry name" value="AUSTINOL SYNTHESIS PROTEIN F-RELATED"/>
    <property type="match status" value="1"/>
</dbReference>
<keyword evidence="2" id="KW-1185">Reference proteome</keyword>
<name>A0ABQ0FWT0_9PEZI</name>
<dbReference type="Proteomes" id="UP001628179">
    <property type="component" value="Unassembled WGS sequence"/>
</dbReference>
<dbReference type="GeneID" id="98170922"/>
<evidence type="ECO:0000313" key="2">
    <source>
        <dbReference type="Proteomes" id="UP001628179"/>
    </source>
</evidence>
<dbReference type="InterPro" id="IPR032710">
    <property type="entry name" value="NTF2-like_dom_sf"/>
</dbReference>
<dbReference type="Gene3D" id="3.10.450.50">
    <property type="match status" value="1"/>
</dbReference>
<accession>A0ABQ0FWT0</accession>
<dbReference type="RefSeq" id="XP_070911700.1">
    <property type="nucleotide sequence ID" value="XM_071055599.1"/>
</dbReference>
<gene>
    <name evidence="1" type="ORF">MFIFM68171_00177</name>
</gene>
<dbReference type="PANTHER" id="PTHR39598:SF1">
    <property type="entry name" value="AUSTINOID BIOSYNTHESIS CLUSTERS PROTEIN F-RELATED"/>
    <property type="match status" value="1"/>
</dbReference>